<feature type="region of interest" description="Disordered" evidence="1">
    <location>
        <begin position="1"/>
        <end position="114"/>
    </location>
</feature>
<feature type="compositionally biased region" description="Polar residues" evidence="1">
    <location>
        <begin position="164"/>
        <end position="184"/>
    </location>
</feature>
<reference evidence="2 3" key="1">
    <citation type="submission" date="2014-05" db="EMBL/GenBank/DDBJ databases">
        <title>Draft genome sequence of a rare smut relative, Tilletiaria anomala UBC 951.</title>
        <authorList>
            <consortium name="DOE Joint Genome Institute"/>
            <person name="Toome M."/>
            <person name="Kuo A."/>
            <person name="Henrissat B."/>
            <person name="Lipzen A."/>
            <person name="Tritt A."/>
            <person name="Yoshinaga Y."/>
            <person name="Zane M."/>
            <person name="Barry K."/>
            <person name="Grigoriev I.V."/>
            <person name="Spatafora J.W."/>
            <person name="Aimea M.C."/>
        </authorList>
    </citation>
    <scope>NUCLEOTIDE SEQUENCE [LARGE SCALE GENOMIC DNA]</scope>
    <source>
        <strain evidence="2 3">UBC 951</strain>
    </source>
</reference>
<protein>
    <submittedName>
        <fullName evidence="2">Uncharacterized protein</fullName>
    </submittedName>
</protein>
<accession>A0A066W1R9</accession>
<feature type="region of interest" description="Disordered" evidence="1">
    <location>
        <begin position="129"/>
        <end position="238"/>
    </location>
</feature>
<feature type="compositionally biased region" description="Basic and acidic residues" evidence="1">
    <location>
        <begin position="18"/>
        <end position="31"/>
    </location>
</feature>
<dbReference type="InParanoid" id="A0A066W1R9"/>
<dbReference type="AlphaFoldDB" id="A0A066W1R9"/>
<organism evidence="2 3">
    <name type="scientific">Tilletiaria anomala (strain ATCC 24038 / CBS 436.72 / UBC 951)</name>
    <dbReference type="NCBI Taxonomy" id="1037660"/>
    <lineage>
        <taxon>Eukaryota</taxon>
        <taxon>Fungi</taxon>
        <taxon>Dikarya</taxon>
        <taxon>Basidiomycota</taxon>
        <taxon>Ustilaginomycotina</taxon>
        <taxon>Exobasidiomycetes</taxon>
        <taxon>Georgefischeriales</taxon>
        <taxon>Tilletiariaceae</taxon>
        <taxon>Tilletiaria</taxon>
    </lineage>
</organism>
<comment type="caution">
    <text evidence="2">The sequence shown here is derived from an EMBL/GenBank/DDBJ whole genome shotgun (WGS) entry which is preliminary data.</text>
</comment>
<feature type="compositionally biased region" description="Basic residues" evidence="1">
    <location>
        <begin position="214"/>
        <end position="229"/>
    </location>
</feature>
<evidence type="ECO:0000256" key="1">
    <source>
        <dbReference type="SAM" id="MobiDB-lite"/>
    </source>
</evidence>
<dbReference type="RefSeq" id="XP_013242909.1">
    <property type="nucleotide sequence ID" value="XM_013387455.1"/>
</dbReference>
<dbReference type="EMBL" id="JMSN01000048">
    <property type="protein sequence ID" value="KDN44735.1"/>
    <property type="molecule type" value="Genomic_DNA"/>
</dbReference>
<proteinExistence type="predicted"/>
<gene>
    <name evidence="2" type="ORF">K437DRAFT_129551</name>
</gene>
<dbReference type="HOGENOM" id="CLU_628789_0_0_1"/>
<feature type="region of interest" description="Disordered" evidence="1">
    <location>
        <begin position="271"/>
        <end position="311"/>
    </location>
</feature>
<sequence length="436" mass="47065">MSRASGSRRPRQANNDQLRAHGSELHAEAHLSEAQPPTPTLATSPSLLPVDLDREGLLPPSLQAGWRRKRTSEGLAAQAPSITRHRVDSGAAEEDVSGKISLQPRSEHEPTLPEAPALLPLARRSLRNTAPNHSTAASAAPPLPLRRSPRRLTRRLTDHDEHLTASSTDANRPAQSLSHWSPQRTPGLRSAAGKPGSIAGVEQQLGPSAGLSQRRQKQQHTRLSRRRAGGSRNTDMTDRRAELIQGGNRSSTPDNHGDQSQDDIMHLHRNPLLHTSSGDSSISLTSNSNRNGNGNSNSISGGGGPSPARGLLRHRRPLQEIPLWMADSRGEMIRRRSVMGTMSIGVGNGSRSNSGSDVSYQVLNPESFCFLLLLTCPMMACTYDSSGLAPSTLCAQHPTSPQYTVATRAGNHWHRACRPRGNKPPSTITFSVDLSD</sequence>
<keyword evidence="3" id="KW-1185">Reference proteome</keyword>
<name>A0A066W1R9_TILAU</name>
<evidence type="ECO:0000313" key="2">
    <source>
        <dbReference type="EMBL" id="KDN44735.1"/>
    </source>
</evidence>
<feature type="compositionally biased region" description="Low complexity" evidence="1">
    <location>
        <begin position="40"/>
        <end position="49"/>
    </location>
</feature>
<dbReference type="GeneID" id="25261456"/>
<feature type="compositionally biased region" description="Low complexity" evidence="1">
    <location>
        <begin position="276"/>
        <end position="299"/>
    </location>
</feature>
<feature type="compositionally biased region" description="Basic residues" evidence="1">
    <location>
        <begin position="1"/>
        <end position="11"/>
    </location>
</feature>
<evidence type="ECO:0000313" key="3">
    <source>
        <dbReference type="Proteomes" id="UP000027361"/>
    </source>
</evidence>
<dbReference type="Proteomes" id="UP000027361">
    <property type="component" value="Unassembled WGS sequence"/>
</dbReference>